<gene>
    <name evidence="2" type="ORF">HZH66_007603</name>
</gene>
<dbReference type="Proteomes" id="UP000614350">
    <property type="component" value="Unassembled WGS sequence"/>
</dbReference>
<comment type="caution">
    <text evidence="2">The sequence shown here is derived from an EMBL/GenBank/DDBJ whole genome shotgun (WGS) entry which is preliminary data.</text>
</comment>
<reference evidence="2" key="1">
    <citation type="journal article" date="2020" name="G3 (Bethesda)">
        <title>High-Quality Assemblies for Three Invasive Social Wasps from the &lt;i&gt;Vespula&lt;/i&gt; Genus.</title>
        <authorList>
            <person name="Harrop T.W.R."/>
            <person name="Guhlin J."/>
            <person name="McLaughlin G.M."/>
            <person name="Permina E."/>
            <person name="Stockwell P."/>
            <person name="Gilligan J."/>
            <person name="Le Lec M.F."/>
            <person name="Gruber M.A.M."/>
            <person name="Quinn O."/>
            <person name="Lovegrove M."/>
            <person name="Duncan E.J."/>
            <person name="Remnant E.J."/>
            <person name="Van Eeckhoven J."/>
            <person name="Graham B."/>
            <person name="Knapp R.A."/>
            <person name="Langford K.W."/>
            <person name="Kronenberg Z."/>
            <person name="Press M.O."/>
            <person name="Eacker S.M."/>
            <person name="Wilson-Rankin E.E."/>
            <person name="Purcell J."/>
            <person name="Lester P.J."/>
            <person name="Dearden P.K."/>
        </authorList>
    </citation>
    <scope>NUCLEOTIDE SEQUENCE</scope>
    <source>
        <strain evidence="2">Marl-1</strain>
    </source>
</reference>
<feature type="compositionally biased region" description="Acidic residues" evidence="1">
    <location>
        <begin position="57"/>
        <end position="71"/>
    </location>
</feature>
<accession>A0A834JYH3</accession>
<evidence type="ECO:0000313" key="3">
    <source>
        <dbReference type="Proteomes" id="UP000614350"/>
    </source>
</evidence>
<sequence>MAVVVVRGKERNAKGWHGMARKGTERKAKARQGKATLGRAGQGGGGGRRLVGRSEDVVDDDDNDDDDDDNDVGGGGGYNLATLLRGSSGGGLKAVVRGATVQGGSDGRDVVGGGCTPLSARVPATNDQPWSIHGGFIRQVERNTNNVFTCFYANAIFD</sequence>
<dbReference type="AlphaFoldDB" id="A0A834JYH3"/>
<name>A0A834JYH3_VESVU</name>
<proteinExistence type="predicted"/>
<evidence type="ECO:0000256" key="1">
    <source>
        <dbReference type="SAM" id="MobiDB-lite"/>
    </source>
</evidence>
<evidence type="ECO:0000313" key="2">
    <source>
        <dbReference type="EMBL" id="KAF7396741.1"/>
    </source>
</evidence>
<dbReference type="EMBL" id="JACSEA010000007">
    <property type="protein sequence ID" value="KAF7396741.1"/>
    <property type="molecule type" value="Genomic_DNA"/>
</dbReference>
<feature type="region of interest" description="Disordered" evidence="1">
    <location>
        <begin position="7"/>
        <end position="77"/>
    </location>
</feature>
<organism evidence="2 3">
    <name type="scientific">Vespula vulgaris</name>
    <name type="common">Yellow jacket</name>
    <name type="synonym">Wasp</name>
    <dbReference type="NCBI Taxonomy" id="7454"/>
    <lineage>
        <taxon>Eukaryota</taxon>
        <taxon>Metazoa</taxon>
        <taxon>Ecdysozoa</taxon>
        <taxon>Arthropoda</taxon>
        <taxon>Hexapoda</taxon>
        <taxon>Insecta</taxon>
        <taxon>Pterygota</taxon>
        <taxon>Neoptera</taxon>
        <taxon>Endopterygota</taxon>
        <taxon>Hymenoptera</taxon>
        <taxon>Apocrita</taxon>
        <taxon>Aculeata</taxon>
        <taxon>Vespoidea</taxon>
        <taxon>Vespidae</taxon>
        <taxon>Vespinae</taxon>
        <taxon>Vespula</taxon>
    </lineage>
</organism>
<keyword evidence="3" id="KW-1185">Reference proteome</keyword>
<protein>
    <submittedName>
        <fullName evidence="2">Uncharacterized protein</fullName>
    </submittedName>
</protein>
<feature type="compositionally biased region" description="Gly residues" evidence="1">
    <location>
        <begin position="40"/>
        <end position="49"/>
    </location>
</feature>